<evidence type="ECO:0000256" key="3">
    <source>
        <dbReference type="ARBA" id="ARBA00021519"/>
    </source>
</evidence>
<keyword evidence="7" id="KW-1185">Reference proteome</keyword>
<comment type="similarity">
    <text evidence="2">Belongs to the ycf72 family.</text>
</comment>
<organism evidence="6 7">
    <name type="scientific">Carnegiea gigantea</name>
    <dbReference type="NCBI Taxonomy" id="171969"/>
    <lineage>
        <taxon>Eukaryota</taxon>
        <taxon>Viridiplantae</taxon>
        <taxon>Streptophyta</taxon>
        <taxon>Embryophyta</taxon>
        <taxon>Tracheophyta</taxon>
        <taxon>Spermatophyta</taxon>
        <taxon>Magnoliopsida</taxon>
        <taxon>eudicotyledons</taxon>
        <taxon>Gunneridae</taxon>
        <taxon>Pentapetalae</taxon>
        <taxon>Caryophyllales</taxon>
        <taxon>Cactineae</taxon>
        <taxon>Cactaceae</taxon>
        <taxon>Cactoideae</taxon>
        <taxon>Echinocereeae</taxon>
        <taxon>Carnegiea</taxon>
    </lineage>
</organism>
<keyword evidence="5" id="KW-0934">Plastid</keyword>
<name>A0A9Q1JNU2_9CARY</name>
<accession>A0A9Q1JNU2</accession>
<keyword evidence="4" id="KW-0150">Chloroplast</keyword>
<proteinExistence type="inferred from homology"/>
<gene>
    <name evidence="6" type="ORF">Cgig2_010246</name>
</gene>
<protein>
    <recommendedName>
        <fullName evidence="3">Uncharacterized protein ycf72</fullName>
    </recommendedName>
</protein>
<comment type="caution">
    <text evidence="6">The sequence shown here is derived from an EMBL/GenBank/DDBJ whole genome shotgun (WGS) entry which is preliminary data.</text>
</comment>
<evidence type="ECO:0000313" key="6">
    <source>
        <dbReference type="EMBL" id="KAJ8427728.1"/>
    </source>
</evidence>
<dbReference type="PANTHER" id="PTHR37377">
    <property type="entry name" value="RIBULOSE BISPHOSPHATE CARBOXYLASE LARGE CHAIN"/>
    <property type="match status" value="1"/>
</dbReference>
<sequence length="173" mass="19272">MDCESTMCGFNSHCSPMNHSIMSITVDVRDQDNPKGLWDFFVPIRALPSPPTWGWSTGFITTSLTTGRLPSQRLNPTLPKLLYLTPIFPTCPAIAEQFLDVKRTSPKGNFNVVDFFSFVISCATTPAALANCPPSPSMISMLCMTMPKGILVKARVFPIFIGTLYQKKWYLQL</sequence>
<dbReference type="AlphaFoldDB" id="A0A9Q1JNU2"/>
<evidence type="ECO:0000256" key="4">
    <source>
        <dbReference type="ARBA" id="ARBA00022528"/>
    </source>
</evidence>
<dbReference type="EMBL" id="JAKOGI010001105">
    <property type="protein sequence ID" value="KAJ8427728.1"/>
    <property type="molecule type" value="Genomic_DNA"/>
</dbReference>
<dbReference type="OrthoDB" id="1660033at2759"/>
<dbReference type="InterPro" id="IPR038860">
    <property type="entry name" value="YCF72"/>
</dbReference>
<dbReference type="GO" id="GO:0009507">
    <property type="term" value="C:chloroplast"/>
    <property type="evidence" value="ECO:0007669"/>
    <property type="project" value="UniProtKB-SubCell"/>
</dbReference>
<comment type="subcellular location">
    <subcellularLocation>
        <location evidence="1">Plastid</location>
        <location evidence="1">Chloroplast</location>
    </subcellularLocation>
</comment>
<evidence type="ECO:0000313" key="7">
    <source>
        <dbReference type="Proteomes" id="UP001153076"/>
    </source>
</evidence>
<evidence type="ECO:0000256" key="1">
    <source>
        <dbReference type="ARBA" id="ARBA00004229"/>
    </source>
</evidence>
<evidence type="ECO:0000256" key="5">
    <source>
        <dbReference type="ARBA" id="ARBA00022640"/>
    </source>
</evidence>
<dbReference type="PANTHER" id="PTHR37377:SF2">
    <property type="entry name" value="SMALL RIBOSOMAL SUBUNIT PROTEIN US2C"/>
    <property type="match status" value="1"/>
</dbReference>
<reference evidence="6" key="1">
    <citation type="submission" date="2022-04" db="EMBL/GenBank/DDBJ databases">
        <title>Carnegiea gigantea Genome sequencing and assembly v2.</title>
        <authorList>
            <person name="Copetti D."/>
            <person name="Sanderson M.J."/>
            <person name="Burquez A."/>
            <person name="Wojciechowski M.F."/>
        </authorList>
    </citation>
    <scope>NUCLEOTIDE SEQUENCE</scope>
    <source>
        <strain evidence="6">SGP5-SGP5p</strain>
        <tissue evidence="6">Aerial part</tissue>
    </source>
</reference>
<evidence type="ECO:0000256" key="2">
    <source>
        <dbReference type="ARBA" id="ARBA00009599"/>
    </source>
</evidence>
<dbReference type="Proteomes" id="UP001153076">
    <property type="component" value="Unassembled WGS sequence"/>
</dbReference>